<dbReference type="EMBL" id="WOFE01000011">
    <property type="protein sequence ID" value="MBM5572826.1"/>
    <property type="molecule type" value="Genomic_DNA"/>
</dbReference>
<sequence>MKESSVPKRWLDQAAGLRQLVTTPTCRTVSLSGGRGDAGTTTLVINLAAALAERERQVVVLDEFTGLHNIPHRLHLAAGFELGHVLRREVSLFDTLIESQYGFGILPIAAQPHLLANLNEGEQRWLAAEFEQLTEPLDYLLLDTRPAMAQNVPSLSLAADDVVIVLSNRAESLTDAYACIKQLATEYARRDFRVLVNRVASLGEAMTLFDRVRAVAQQYLGEEIQLKLIGYVPEDEWLNRATRLGRPVLEAFPDAEASAAIRQLADAMLRWVPPRQSNGTMASIIYRLIESSKIVAERIPHGSH</sequence>
<proteinExistence type="predicted"/>
<evidence type="ECO:0000259" key="3">
    <source>
        <dbReference type="Pfam" id="PF13614"/>
    </source>
</evidence>
<evidence type="ECO:0000313" key="4">
    <source>
        <dbReference type="EMBL" id="MBM5572826.1"/>
    </source>
</evidence>
<keyword evidence="1" id="KW-0547">Nucleotide-binding</keyword>
<feature type="domain" description="AAA" evidence="3">
    <location>
        <begin position="27"/>
        <end position="174"/>
    </location>
</feature>
<comment type="caution">
    <text evidence="4">The sequence shown here is derived from an EMBL/GenBank/DDBJ whole genome shotgun (WGS) entry which is preliminary data.</text>
</comment>
<dbReference type="InterPro" id="IPR050625">
    <property type="entry name" value="ParA/MinD_ATPase"/>
</dbReference>
<evidence type="ECO:0000256" key="1">
    <source>
        <dbReference type="ARBA" id="ARBA00022741"/>
    </source>
</evidence>
<dbReference type="Gene3D" id="3.40.50.300">
    <property type="entry name" value="P-loop containing nucleotide triphosphate hydrolases"/>
    <property type="match status" value="1"/>
</dbReference>
<evidence type="ECO:0000313" key="5">
    <source>
        <dbReference type="Proteomes" id="UP001195660"/>
    </source>
</evidence>
<protein>
    <submittedName>
        <fullName evidence="4">AAA family ATPase</fullName>
    </submittedName>
</protein>
<dbReference type="InterPro" id="IPR027417">
    <property type="entry name" value="P-loop_NTPase"/>
</dbReference>
<dbReference type="PANTHER" id="PTHR43384">
    <property type="entry name" value="SEPTUM SITE-DETERMINING PROTEIN MIND HOMOLOG, CHLOROPLASTIC-RELATED"/>
    <property type="match status" value="1"/>
</dbReference>
<reference evidence="4 5" key="1">
    <citation type="submission" date="2019-11" db="EMBL/GenBank/DDBJ databases">
        <title>Novel Deefgea species.</title>
        <authorList>
            <person name="Han J.-H."/>
        </authorList>
    </citation>
    <scope>NUCLEOTIDE SEQUENCE [LARGE SCALE GENOMIC DNA]</scope>
    <source>
        <strain evidence="4 5">LMG 24817</strain>
    </source>
</reference>
<dbReference type="SUPFAM" id="SSF52540">
    <property type="entry name" value="P-loop containing nucleoside triphosphate hydrolases"/>
    <property type="match status" value="1"/>
</dbReference>
<accession>A0ABS2CHH6</accession>
<dbReference type="Pfam" id="PF13614">
    <property type="entry name" value="AAA_31"/>
    <property type="match status" value="1"/>
</dbReference>
<dbReference type="Proteomes" id="UP001195660">
    <property type="component" value="Unassembled WGS sequence"/>
</dbReference>
<keyword evidence="2" id="KW-0067">ATP-binding</keyword>
<keyword evidence="5" id="KW-1185">Reference proteome</keyword>
<organism evidence="4 5">
    <name type="scientific">Deefgea chitinilytica</name>
    <dbReference type="NCBI Taxonomy" id="570276"/>
    <lineage>
        <taxon>Bacteria</taxon>
        <taxon>Pseudomonadati</taxon>
        <taxon>Pseudomonadota</taxon>
        <taxon>Betaproteobacteria</taxon>
        <taxon>Neisseriales</taxon>
        <taxon>Chitinibacteraceae</taxon>
        <taxon>Deefgea</taxon>
    </lineage>
</organism>
<evidence type="ECO:0000256" key="2">
    <source>
        <dbReference type="ARBA" id="ARBA00022840"/>
    </source>
</evidence>
<dbReference type="InterPro" id="IPR025669">
    <property type="entry name" value="AAA_dom"/>
</dbReference>
<name>A0ABS2CHH6_9NEIS</name>
<dbReference type="PANTHER" id="PTHR43384:SF4">
    <property type="entry name" value="CELLULOSE BIOSYNTHESIS PROTEIN BCSQ-RELATED"/>
    <property type="match status" value="1"/>
</dbReference>
<gene>
    <name evidence="4" type="ORF">GM173_14740</name>
</gene>